<gene>
    <name evidence="2" type="ORF">BAAM0483_02315</name>
</gene>
<dbReference type="InterPro" id="IPR036259">
    <property type="entry name" value="MFS_trans_sf"/>
</dbReference>
<dbReference type="AlphaFoldDB" id="A0AB34TAM2"/>
<accession>A0AB34TAM2</accession>
<feature type="transmembrane region" description="Helical" evidence="1">
    <location>
        <begin position="79"/>
        <end position="97"/>
    </location>
</feature>
<keyword evidence="1" id="KW-0472">Membrane</keyword>
<feature type="transmembrane region" description="Helical" evidence="1">
    <location>
        <begin position="12"/>
        <end position="38"/>
    </location>
</feature>
<dbReference type="EMBL" id="AWFK01000004">
    <property type="protein sequence ID" value="KOA51087.1"/>
    <property type="molecule type" value="Genomic_DNA"/>
</dbReference>
<organism evidence="2 3">
    <name type="scientific">Bifidobacterium animalis subsp. animalis MCC 0483</name>
    <dbReference type="NCBI Taxonomy" id="1365955"/>
    <lineage>
        <taxon>Bacteria</taxon>
        <taxon>Bacillati</taxon>
        <taxon>Actinomycetota</taxon>
        <taxon>Actinomycetes</taxon>
        <taxon>Bifidobacteriales</taxon>
        <taxon>Bifidobacteriaceae</taxon>
        <taxon>Bifidobacterium</taxon>
    </lineage>
</organism>
<dbReference type="SUPFAM" id="SSF103473">
    <property type="entry name" value="MFS general substrate transporter"/>
    <property type="match status" value="1"/>
</dbReference>
<sequence length="115" mass="12693">MATPMVFSDNYWIILVFNSLSGLPFPIVNAMLMGFVFAKTPDNMQGRITVTQTVPASVLSVFCSAAAGSLLPACGFRNTMLVFLVFMLISTAIALLFRPLRTIPRSSEWEHTPLY</sequence>
<reference evidence="2 3" key="1">
    <citation type="journal article" date="2015" name="Int J Genomics">
        <title>Comparative Genomics Revealed Genetic Diversity and Species/Strain-Level Differences in Carbohydrate Metabolism of Three Probiotic Bifidobacterial Species.</title>
        <authorList>
            <person name="Odamaki T."/>
            <person name="Horigome A."/>
            <person name="Sugahara H."/>
            <person name="Hashikura N."/>
            <person name="Minami J."/>
            <person name="Xiao J.Z."/>
            <person name="Abe F."/>
        </authorList>
    </citation>
    <scope>NUCLEOTIDE SEQUENCE [LARGE SCALE GENOMIC DNA]</scope>
    <source>
        <strain evidence="2 3">MCC 0483</strain>
    </source>
</reference>
<evidence type="ECO:0008006" key="4">
    <source>
        <dbReference type="Google" id="ProtNLM"/>
    </source>
</evidence>
<keyword evidence="1" id="KW-0812">Transmembrane</keyword>
<evidence type="ECO:0000256" key="1">
    <source>
        <dbReference type="SAM" id="Phobius"/>
    </source>
</evidence>
<proteinExistence type="predicted"/>
<comment type="caution">
    <text evidence="2">The sequence shown here is derived from an EMBL/GenBank/DDBJ whole genome shotgun (WGS) entry which is preliminary data.</text>
</comment>
<feature type="transmembrane region" description="Helical" evidence="1">
    <location>
        <begin position="50"/>
        <end position="73"/>
    </location>
</feature>
<dbReference type="Gene3D" id="1.20.1250.20">
    <property type="entry name" value="MFS general substrate transporter like domains"/>
    <property type="match status" value="1"/>
</dbReference>
<keyword evidence="1" id="KW-1133">Transmembrane helix</keyword>
<dbReference type="Proteomes" id="UP000037239">
    <property type="component" value="Unassembled WGS sequence"/>
</dbReference>
<protein>
    <recommendedName>
        <fullName evidence="4">MFS transporter</fullName>
    </recommendedName>
</protein>
<evidence type="ECO:0000313" key="3">
    <source>
        <dbReference type="Proteomes" id="UP000037239"/>
    </source>
</evidence>
<evidence type="ECO:0000313" key="2">
    <source>
        <dbReference type="EMBL" id="KOA51087.1"/>
    </source>
</evidence>
<name>A0AB34TAM2_9BIFI</name>